<protein>
    <submittedName>
        <fullName evidence="2">Uncharacterized protein</fullName>
    </submittedName>
</protein>
<dbReference type="Proteomes" id="UP001259832">
    <property type="component" value="Unassembled WGS sequence"/>
</dbReference>
<sequence length="101" mass="11023">MAGKVTSRESDNREHRSDTATSMGPVPVSVSITGMPSRTERRATLDTIMNNPVRGASPQAEGMSPPDRGSGNLNRNSLYGEDGHRKSRIGGMFKKMFKKDE</sequence>
<accession>A0AAD9LB20</accession>
<gene>
    <name evidence="2" type="ORF">P3T76_015732</name>
</gene>
<evidence type="ECO:0000256" key="1">
    <source>
        <dbReference type="SAM" id="MobiDB-lite"/>
    </source>
</evidence>
<comment type="caution">
    <text evidence="2">The sequence shown here is derived from an EMBL/GenBank/DDBJ whole genome shotgun (WGS) entry which is preliminary data.</text>
</comment>
<dbReference type="AlphaFoldDB" id="A0AAD9LB20"/>
<name>A0AAD9LB20_9STRA</name>
<proteinExistence type="predicted"/>
<dbReference type="EMBL" id="JASMQC010000057">
    <property type="protein sequence ID" value="KAK1928794.1"/>
    <property type="molecule type" value="Genomic_DNA"/>
</dbReference>
<feature type="compositionally biased region" description="Basic and acidic residues" evidence="1">
    <location>
        <begin position="1"/>
        <end position="18"/>
    </location>
</feature>
<feature type="region of interest" description="Disordered" evidence="1">
    <location>
        <begin position="1"/>
        <end position="87"/>
    </location>
</feature>
<reference evidence="2" key="1">
    <citation type="submission" date="2023-08" db="EMBL/GenBank/DDBJ databases">
        <title>Reference Genome Resource for the Citrus Pathogen Phytophthora citrophthora.</title>
        <authorList>
            <person name="Moller H."/>
            <person name="Coetzee B."/>
            <person name="Rose L.J."/>
            <person name="Van Niekerk J.M."/>
        </authorList>
    </citation>
    <scope>NUCLEOTIDE SEQUENCE</scope>
    <source>
        <strain evidence="2">STE-U-9442</strain>
    </source>
</reference>
<organism evidence="2 3">
    <name type="scientific">Phytophthora citrophthora</name>
    <dbReference type="NCBI Taxonomy" id="4793"/>
    <lineage>
        <taxon>Eukaryota</taxon>
        <taxon>Sar</taxon>
        <taxon>Stramenopiles</taxon>
        <taxon>Oomycota</taxon>
        <taxon>Peronosporomycetes</taxon>
        <taxon>Peronosporales</taxon>
        <taxon>Peronosporaceae</taxon>
        <taxon>Phytophthora</taxon>
    </lineage>
</organism>
<evidence type="ECO:0000313" key="2">
    <source>
        <dbReference type="EMBL" id="KAK1928794.1"/>
    </source>
</evidence>
<keyword evidence="3" id="KW-1185">Reference proteome</keyword>
<evidence type="ECO:0000313" key="3">
    <source>
        <dbReference type="Proteomes" id="UP001259832"/>
    </source>
</evidence>